<feature type="transmembrane region" description="Helical" evidence="5">
    <location>
        <begin position="114"/>
        <end position="134"/>
    </location>
</feature>
<feature type="transmembrane region" description="Helical" evidence="5">
    <location>
        <begin position="263"/>
        <end position="286"/>
    </location>
</feature>
<feature type="transmembrane region" description="Helical" evidence="5">
    <location>
        <begin position="88"/>
        <end position="108"/>
    </location>
</feature>
<proteinExistence type="predicted"/>
<feature type="transmembrane region" description="Helical" evidence="5">
    <location>
        <begin position="383"/>
        <end position="405"/>
    </location>
</feature>
<dbReference type="GO" id="GO:0005886">
    <property type="term" value="C:plasma membrane"/>
    <property type="evidence" value="ECO:0007669"/>
    <property type="project" value="UniProtKB-SubCell"/>
</dbReference>
<evidence type="ECO:0000256" key="3">
    <source>
        <dbReference type="ARBA" id="ARBA00022989"/>
    </source>
</evidence>
<evidence type="ECO:0000313" key="8">
    <source>
        <dbReference type="Proteomes" id="UP000230886"/>
    </source>
</evidence>
<feature type="transmembrane region" description="Helical" evidence="5">
    <location>
        <begin position="59"/>
        <end position="81"/>
    </location>
</feature>
<dbReference type="SUPFAM" id="SSF103473">
    <property type="entry name" value="MFS general substrate transporter"/>
    <property type="match status" value="1"/>
</dbReference>
<evidence type="ECO:0000256" key="4">
    <source>
        <dbReference type="ARBA" id="ARBA00023136"/>
    </source>
</evidence>
<keyword evidence="3 5" id="KW-1133">Transmembrane helix</keyword>
<comment type="subcellular location">
    <subcellularLocation>
        <location evidence="1">Cell membrane</location>
        <topology evidence="1">Multi-pass membrane protein</topology>
    </subcellularLocation>
</comment>
<dbReference type="InterPro" id="IPR036259">
    <property type="entry name" value="MFS_trans_sf"/>
</dbReference>
<evidence type="ECO:0000313" key="7">
    <source>
        <dbReference type="EMBL" id="PCK28432.1"/>
    </source>
</evidence>
<evidence type="ECO:0000259" key="6">
    <source>
        <dbReference type="PROSITE" id="PS50850"/>
    </source>
</evidence>
<evidence type="ECO:0000256" key="5">
    <source>
        <dbReference type="SAM" id="Phobius"/>
    </source>
</evidence>
<dbReference type="Pfam" id="PF07690">
    <property type="entry name" value="MFS_1"/>
    <property type="match status" value="1"/>
</dbReference>
<reference evidence="7 8" key="1">
    <citation type="submission" date="2017-07" db="EMBL/GenBank/DDBJ databases">
        <title>Draft sequence of Rhodococcus enclensis 23b-28.</title>
        <authorList>
            <person name="Besaury L."/>
            <person name="Sancelme M."/>
            <person name="Amato P."/>
            <person name="Lallement A."/>
            <person name="Delort A.-M."/>
        </authorList>
    </citation>
    <scope>NUCLEOTIDE SEQUENCE [LARGE SCALE GENOMIC DNA]</scope>
    <source>
        <strain evidence="7 8">23b-28</strain>
    </source>
</reference>
<accession>A0A2A5JGF4</accession>
<feature type="transmembrane region" description="Helical" evidence="5">
    <location>
        <begin position="349"/>
        <end position="371"/>
    </location>
</feature>
<dbReference type="AlphaFoldDB" id="A0A2A5JGF4"/>
<feature type="transmembrane region" description="Helical" evidence="5">
    <location>
        <begin position="146"/>
        <end position="167"/>
    </location>
</feature>
<keyword evidence="2 5" id="KW-0812">Transmembrane</keyword>
<organism evidence="7 8">
    <name type="scientific">Rhodococcus qingshengii</name>
    <dbReference type="NCBI Taxonomy" id="334542"/>
    <lineage>
        <taxon>Bacteria</taxon>
        <taxon>Bacillati</taxon>
        <taxon>Actinomycetota</taxon>
        <taxon>Actinomycetes</taxon>
        <taxon>Mycobacteriales</taxon>
        <taxon>Nocardiaceae</taxon>
        <taxon>Rhodococcus</taxon>
        <taxon>Rhodococcus erythropolis group</taxon>
    </lineage>
</organism>
<dbReference type="PROSITE" id="PS50850">
    <property type="entry name" value="MFS"/>
    <property type="match status" value="1"/>
</dbReference>
<gene>
    <name evidence="7" type="ORF">CHR55_03590</name>
</gene>
<dbReference type="Gene3D" id="1.20.1250.20">
    <property type="entry name" value="MFS general substrate transporter like domains"/>
    <property type="match status" value="2"/>
</dbReference>
<sequence>MHLNAPARTDERGETRSHPAVIGLCMVITVIEGFNLIVYGSVIPLLLEDSYLRITDQQAGLVGGLVYIGAIAGSVLAPLAAERSGRKWVLIVAIALFAFGAVITGASISIVMLAVGRFVTGFGVGGALTTAMTVARNSAASSRASLVVTITMAGIPLGGVVASLLAIPVLPAIGWRPMFFIGACTALVILAAVVIIDIPTDTPQEVAGRLWSGRQKIAALFTGRGSTIALVVAVCAISNMVAWQGLNVWAAQSIIDLGYTLNTALVITFTLTGAAVIGSFASAWAADRRGASVVAVATSACTLVGLLGMVYLPTSLTGTMICVALMGIGGHSTMNLVHTTTADVYPLPARATALGWSNGTSFVGAFLGPVIGGTSIASGGAVGLFSTFAGAAAVCLVAVCALCFADRRIRR</sequence>
<feature type="transmembrane region" description="Helical" evidence="5">
    <location>
        <begin position="173"/>
        <end position="196"/>
    </location>
</feature>
<comment type="caution">
    <text evidence="7">The sequence shown here is derived from an EMBL/GenBank/DDBJ whole genome shotgun (WGS) entry which is preliminary data.</text>
</comment>
<feature type="transmembrane region" description="Helical" evidence="5">
    <location>
        <begin position="21"/>
        <end position="47"/>
    </location>
</feature>
<dbReference type="PANTHER" id="PTHR23508">
    <property type="entry name" value="CARBOXYLIC ACID TRANSPORTER PROTEIN HOMOLOG"/>
    <property type="match status" value="1"/>
</dbReference>
<dbReference type="EMBL" id="NOVD01000002">
    <property type="protein sequence ID" value="PCK28432.1"/>
    <property type="molecule type" value="Genomic_DNA"/>
</dbReference>
<dbReference type="PANTHER" id="PTHR23508:SF10">
    <property type="entry name" value="CARBOXYLIC ACID TRANSPORTER PROTEIN HOMOLOG"/>
    <property type="match status" value="1"/>
</dbReference>
<name>A0A2A5JGF4_RHOSG</name>
<feature type="transmembrane region" description="Helical" evidence="5">
    <location>
        <begin position="217"/>
        <end position="243"/>
    </location>
</feature>
<evidence type="ECO:0000256" key="2">
    <source>
        <dbReference type="ARBA" id="ARBA00022692"/>
    </source>
</evidence>
<keyword evidence="4 5" id="KW-0472">Membrane</keyword>
<dbReference type="InterPro" id="IPR020846">
    <property type="entry name" value="MFS_dom"/>
</dbReference>
<evidence type="ECO:0000256" key="1">
    <source>
        <dbReference type="ARBA" id="ARBA00004651"/>
    </source>
</evidence>
<dbReference type="RefSeq" id="WP_099696962.1">
    <property type="nucleotide sequence ID" value="NZ_NOVD01000002.1"/>
</dbReference>
<dbReference type="InterPro" id="IPR011701">
    <property type="entry name" value="MFS"/>
</dbReference>
<dbReference type="GO" id="GO:0046943">
    <property type="term" value="F:carboxylic acid transmembrane transporter activity"/>
    <property type="evidence" value="ECO:0007669"/>
    <property type="project" value="TreeGrafter"/>
</dbReference>
<protein>
    <submittedName>
        <fullName evidence="7">MFS transporter</fullName>
    </submittedName>
</protein>
<feature type="domain" description="Major facilitator superfamily (MFS) profile" evidence="6">
    <location>
        <begin position="21"/>
        <end position="410"/>
    </location>
</feature>
<feature type="transmembrane region" description="Helical" evidence="5">
    <location>
        <begin position="293"/>
        <end position="312"/>
    </location>
</feature>
<feature type="transmembrane region" description="Helical" evidence="5">
    <location>
        <begin position="318"/>
        <end position="337"/>
    </location>
</feature>
<dbReference type="Proteomes" id="UP000230886">
    <property type="component" value="Unassembled WGS sequence"/>
</dbReference>